<name>A0ABW9ZRL3_9BACT</name>
<comment type="caution">
    <text evidence="2">The sequence shown here is derived from an EMBL/GenBank/DDBJ whole genome shotgun (WGS) entry which is preliminary data.</text>
</comment>
<evidence type="ECO:0008006" key="4">
    <source>
        <dbReference type="Google" id="ProtNLM"/>
    </source>
</evidence>
<keyword evidence="1" id="KW-0732">Signal</keyword>
<evidence type="ECO:0000313" key="2">
    <source>
        <dbReference type="EMBL" id="NCI48688.1"/>
    </source>
</evidence>
<evidence type="ECO:0000256" key="1">
    <source>
        <dbReference type="SAM" id="SignalP"/>
    </source>
</evidence>
<dbReference type="EMBL" id="JAACJS010000002">
    <property type="protein sequence ID" value="NCI48688.1"/>
    <property type="molecule type" value="Genomic_DNA"/>
</dbReference>
<sequence length="732" mass="82709">MKRIYTTALAVFMVLALAAQQEIKMPVIPASREYHHEQIISSLNAITKLARKTDTLFPVTGNKTLDQSINKAVRLRVNNMRAQVELNSKLDEKGKFTWLRGINEMLVAFGSAYRNHVLSASMLPPLVKAFEDAMQAQLSGNSILPVVTANEPEVGNILMDNFALRENEGIPAARDVIVLKSIQRNPNQVLQILTKHPNNRFADSLIIREAFKNQEDLSRYAAAPNALGRRIQSVNHPLVKIIGKLALTKTGRMYFPFLDNLYTGKITMDSITPYVKNDSSVGYYRLLVRTRIEYAERMHRGDTPMAVQALTVKLKQKAVDLFINEINALHDISNEKIRFKKLEGLRPEELYYLAVLGEDEIYTSSFVSGVYKKIFESMDVPRSDSLLDRVHNDYYKKFIKMCAAYNTLDNFLSRMSATTSEGLLRSFVDGLEKGATLEDAVDVADSYASIYNKDIRKLILTEVQTNLDQTSRTQNKRGQLIYKLLNTIFQSMDSTKHIDMTAELGIDPVYIMPKKALQDTSNRIIIQQFSYGDKDAATYFAAFMSRFRNANWKIKTTPQWVEISSVGKNTTPVTIYANLPLDEKQELDIQAQDALIDYLEANNLEPKIVIHRGHSYYLNGTISRLPSSAKLVLLGSCGGYQKLNDILKICPTAQIISSKQTGAGVVNQIIIDAITERLRLGKDLVWEDIWKNVSIKVGAGYREKFDDYIPPHKNLGAIFIMAYDNAWRGGTR</sequence>
<accession>A0ABW9ZRL3</accession>
<keyword evidence="3" id="KW-1185">Reference proteome</keyword>
<dbReference type="Proteomes" id="UP000753802">
    <property type="component" value="Unassembled WGS sequence"/>
</dbReference>
<reference evidence="2 3" key="1">
    <citation type="submission" date="2020-01" db="EMBL/GenBank/DDBJ databases">
        <title>Genome analysis.</title>
        <authorList>
            <person name="Wu S."/>
            <person name="Wang G."/>
        </authorList>
    </citation>
    <scope>NUCLEOTIDE SEQUENCE [LARGE SCALE GENOMIC DNA]</scope>
    <source>
        <strain evidence="2 3">SYL130</strain>
    </source>
</reference>
<organism evidence="2 3">
    <name type="scientific">Sediminibacterium roseum</name>
    <dbReference type="NCBI Taxonomy" id="1978412"/>
    <lineage>
        <taxon>Bacteria</taxon>
        <taxon>Pseudomonadati</taxon>
        <taxon>Bacteroidota</taxon>
        <taxon>Chitinophagia</taxon>
        <taxon>Chitinophagales</taxon>
        <taxon>Chitinophagaceae</taxon>
        <taxon>Sediminibacterium</taxon>
    </lineage>
</organism>
<gene>
    <name evidence="2" type="ORF">GWC95_02045</name>
</gene>
<protein>
    <recommendedName>
        <fullName evidence="4">CHAT domain-containing protein</fullName>
    </recommendedName>
</protein>
<feature type="chain" id="PRO_5046167573" description="CHAT domain-containing protein" evidence="1">
    <location>
        <begin position="19"/>
        <end position="732"/>
    </location>
</feature>
<dbReference type="RefSeq" id="WP_161817004.1">
    <property type="nucleotide sequence ID" value="NZ_JAACJS010000002.1"/>
</dbReference>
<feature type="signal peptide" evidence="1">
    <location>
        <begin position="1"/>
        <end position="18"/>
    </location>
</feature>
<proteinExistence type="predicted"/>
<evidence type="ECO:0000313" key="3">
    <source>
        <dbReference type="Proteomes" id="UP000753802"/>
    </source>
</evidence>